<dbReference type="InterPro" id="IPR002172">
    <property type="entry name" value="LDrepeatLR_classA_rpt"/>
</dbReference>
<evidence type="ECO:0000313" key="6">
    <source>
        <dbReference type="EMBL" id="CAD7402878.1"/>
    </source>
</evidence>
<dbReference type="AlphaFoldDB" id="A0A7R9GZ80"/>
<dbReference type="Gene3D" id="4.10.400.10">
    <property type="entry name" value="Low-density Lipoprotein Receptor"/>
    <property type="match status" value="1"/>
</dbReference>
<protein>
    <recommendedName>
        <fullName evidence="5">LRRNT domain-containing protein</fullName>
    </recommendedName>
</protein>
<comment type="caution">
    <text evidence="4">Lacks conserved residue(s) required for the propagation of feature annotation.</text>
</comment>
<feature type="disulfide bond" evidence="4">
    <location>
        <begin position="33"/>
        <end position="51"/>
    </location>
</feature>
<dbReference type="Pfam" id="PF01462">
    <property type="entry name" value="LRRNT"/>
    <property type="match status" value="1"/>
</dbReference>
<organism evidence="6">
    <name type="scientific">Timema poppense</name>
    <name type="common">Walking stick</name>
    <dbReference type="NCBI Taxonomy" id="170557"/>
    <lineage>
        <taxon>Eukaryota</taxon>
        <taxon>Metazoa</taxon>
        <taxon>Ecdysozoa</taxon>
        <taxon>Arthropoda</taxon>
        <taxon>Hexapoda</taxon>
        <taxon>Insecta</taxon>
        <taxon>Pterygota</taxon>
        <taxon>Neoptera</taxon>
        <taxon>Polyneoptera</taxon>
        <taxon>Phasmatodea</taxon>
        <taxon>Timematodea</taxon>
        <taxon>Timematoidea</taxon>
        <taxon>Timematidae</taxon>
        <taxon>Timema</taxon>
    </lineage>
</organism>
<gene>
    <name evidence="6" type="ORF">TPSB3V08_LOCUS3766</name>
</gene>
<evidence type="ECO:0000256" key="1">
    <source>
        <dbReference type="ARBA" id="ARBA00022614"/>
    </source>
</evidence>
<sequence length="125" mass="14286">MYHHTQSDYETCSYRLLFLPTGEWLCPPNSFKCRNGPCINSSLVCDGNIDCLGTWVDEDGCPFSCSNVEPRCECRDTQINCTGLGLKEVPPDIEEEITWFHMGSNYLNVTLNEDSFVMLDRLLYL</sequence>
<evidence type="ECO:0000256" key="3">
    <source>
        <dbReference type="ARBA" id="ARBA00023157"/>
    </source>
</evidence>
<dbReference type="InterPro" id="IPR032675">
    <property type="entry name" value="LRR_dom_sf"/>
</dbReference>
<dbReference type="PROSITE" id="PS50068">
    <property type="entry name" value="LDLRA_2"/>
    <property type="match status" value="1"/>
</dbReference>
<evidence type="ECO:0000256" key="4">
    <source>
        <dbReference type="PROSITE-ProRule" id="PRU00124"/>
    </source>
</evidence>
<feature type="disulfide bond" evidence="4">
    <location>
        <begin position="26"/>
        <end position="38"/>
    </location>
</feature>
<evidence type="ECO:0000256" key="2">
    <source>
        <dbReference type="ARBA" id="ARBA00022729"/>
    </source>
</evidence>
<keyword evidence="1" id="KW-0433">Leucine-rich repeat</keyword>
<evidence type="ECO:0000259" key="5">
    <source>
        <dbReference type="Pfam" id="PF01462"/>
    </source>
</evidence>
<dbReference type="InterPro" id="IPR036055">
    <property type="entry name" value="LDL_receptor-like_sf"/>
</dbReference>
<dbReference type="CDD" id="cd00112">
    <property type="entry name" value="LDLa"/>
    <property type="match status" value="1"/>
</dbReference>
<feature type="domain" description="LRRNT" evidence="5">
    <location>
        <begin position="70"/>
        <end position="93"/>
    </location>
</feature>
<dbReference type="EMBL" id="OD001698">
    <property type="protein sequence ID" value="CAD7402878.1"/>
    <property type="molecule type" value="Genomic_DNA"/>
</dbReference>
<proteinExistence type="predicted"/>
<reference evidence="6" key="1">
    <citation type="submission" date="2020-11" db="EMBL/GenBank/DDBJ databases">
        <authorList>
            <person name="Tran Van P."/>
        </authorList>
    </citation>
    <scope>NUCLEOTIDE SEQUENCE</scope>
</reference>
<dbReference type="Gene3D" id="3.80.10.10">
    <property type="entry name" value="Ribonuclease Inhibitor"/>
    <property type="match status" value="1"/>
</dbReference>
<dbReference type="InterPro" id="IPR000372">
    <property type="entry name" value="LRRNT"/>
</dbReference>
<dbReference type="SUPFAM" id="SSF57424">
    <property type="entry name" value="LDL receptor-like module"/>
    <property type="match status" value="1"/>
</dbReference>
<keyword evidence="2" id="KW-0732">Signal</keyword>
<accession>A0A7R9GZ80</accession>
<name>A0A7R9GZ80_TIMPO</name>
<dbReference type="Pfam" id="PF00057">
    <property type="entry name" value="Ldl_recept_a"/>
    <property type="match status" value="1"/>
</dbReference>
<keyword evidence="3 4" id="KW-1015">Disulfide bond</keyword>
<dbReference type="SMART" id="SM00192">
    <property type="entry name" value="LDLa"/>
    <property type="match status" value="1"/>
</dbReference>